<protein>
    <submittedName>
        <fullName evidence="1">Uncharacterized protein</fullName>
    </submittedName>
</protein>
<sequence>MKHRLQHARWCVRPATTPRTRHGRCPGWVAVRPRPLMTCLNALVALTVRLSSGSLSRQKRHQALGMSSHCLMAGDSDRLLPLPSSPF</sequence>
<dbReference type="EMBL" id="JBFXLR010000014">
    <property type="protein sequence ID" value="KAL2853203.1"/>
    <property type="molecule type" value="Genomic_DNA"/>
</dbReference>
<reference evidence="1 2" key="1">
    <citation type="submission" date="2024-07" db="EMBL/GenBank/DDBJ databases">
        <title>Section-level genome sequencing and comparative genomics of Aspergillus sections Usti and Cavernicolus.</title>
        <authorList>
            <consortium name="Lawrence Berkeley National Laboratory"/>
            <person name="Nybo J.L."/>
            <person name="Vesth T.C."/>
            <person name="Theobald S."/>
            <person name="Frisvad J.C."/>
            <person name="Larsen T.O."/>
            <person name="Kjaerboelling I."/>
            <person name="Rothschild-Mancinelli K."/>
            <person name="Lyhne E.K."/>
            <person name="Kogle M.E."/>
            <person name="Barry K."/>
            <person name="Clum A."/>
            <person name="Na H."/>
            <person name="Ledsgaard L."/>
            <person name="Lin J."/>
            <person name="Lipzen A."/>
            <person name="Kuo A."/>
            <person name="Riley R."/>
            <person name="Mondo S."/>
            <person name="LaButti K."/>
            <person name="Haridas S."/>
            <person name="Pangalinan J."/>
            <person name="Salamov A.A."/>
            <person name="Simmons B.A."/>
            <person name="Magnuson J.K."/>
            <person name="Chen J."/>
            <person name="Drula E."/>
            <person name="Henrissat B."/>
            <person name="Wiebenga A."/>
            <person name="Lubbers R.J."/>
            <person name="Gomes A.C."/>
            <person name="Macurrencykelacurrency M.R."/>
            <person name="Stajich J."/>
            <person name="Grigoriev I.V."/>
            <person name="Mortensen U.H."/>
            <person name="De vries R.P."/>
            <person name="Baker S.E."/>
            <person name="Andersen M.R."/>
        </authorList>
    </citation>
    <scope>NUCLEOTIDE SEQUENCE [LARGE SCALE GENOMIC DNA]</scope>
    <source>
        <strain evidence="1 2">CBS 756.74</strain>
    </source>
</reference>
<accession>A0ABR4KLP7</accession>
<dbReference type="Proteomes" id="UP001610444">
    <property type="component" value="Unassembled WGS sequence"/>
</dbReference>
<evidence type="ECO:0000313" key="1">
    <source>
        <dbReference type="EMBL" id="KAL2853203.1"/>
    </source>
</evidence>
<organism evidence="1 2">
    <name type="scientific">Aspergillus pseudodeflectus</name>
    <dbReference type="NCBI Taxonomy" id="176178"/>
    <lineage>
        <taxon>Eukaryota</taxon>
        <taxon>Fungi</taxon>
        <taxon>Dikarya</taxon>
        <taxon>Ascomycota</taxon>
        <taxon>Pezizomycotina</taxon>
        <taxon>Eurotiomycetes</taxon>
        <taxon>Eurotiomycetidae</taxon>
        <taxon>Eurotiales</taxon>
        <taxon>Aspergillaceae</taxon>
        <taxon>Aspergillus</taxon>
        <taxon>Aspergillus subgen. Nidulantes</taxon>
    </lineage>
</organism>
<comment type="caution">
    <text evidence="1">The sequence shown here is derived from an EMBL/GenBank/DDBJ whole genome shotgun (WGS) entry which is preliminary data.</text>
</comment>
<evidence type="ECO:0000313" key="2">
    <source>
        <dbReference type="Proteomes" id="UP001610444"/>
    </source>
</evidence>
<proteinExistence type="predicted"/>
<keyword evidence="2" id="KW-1185">Reference proteome</keyword>
<dbReference type="GeneID" id="98154879"/>
<name>A0ABR4KLP7_9EURO</name>
<gene>
    <name evidence="1" type="ORF">BJX68DRAFT_234169</name>
</gene>
<dbReference type="RefSeq" id="XP_070900844.1">
    <property type="nucleotide sequence ID" value="XM_071039715.1"/>
</dbReference>